<accession>A0ABQ5ZMH0</accession>
<reference evidence="3" key="1">
    <citation type="journal article" date="2019" name="Int. J. Syst. Evol. Microbiol.">
        <title>The Global Catalogue of Microorganisms (GCM) 10K type strain sequencing project: providing services to taxonomists for standard genome sequencing and annotation.</title>
        <authorList>
            <consortium name="The Broad Institute Genomics Platform"/>
            <consortium name="The Broad Institute Genome Sequencing Center for Infectious Disease"/>
            <person name="Wu L."/>
            <person name="Ma J."/>
        </authorList>
    </citation>
    <scope>NUCLEOTIDE SEQUENCE [LARGE SCALE GENOMIC DNA]</scope>
    <source>
        <strain evidence="3">NBRC 102122</strain>
    </source>
</reference>
<keyword evidence="3" id="KW-1185">Reference proteome</keyword>
<feature type="region of interest" description="Disordered" evidence="1">
    <location>
        <begin position="69"/>
        <end position="97"/>
    </location>
</feature>
<sequence length="97" mass="10216">MAGADIAADTSSIMIIRFISARRLGAAPVHKPLRNTIVPRRDLHVFYGETAEWSVNAAFMCRKSGTAVRSWARPPPACGAGPPSAGDSPGSPGRAAW</sequence>
<dbReference type="Proteomes" id="UP001156702">
    <property type="component" value="Unassembled WGS sequence"/>
</dbReference>
<evidence type="ECO:0000256" key="1">
    <source>
        <dbReference type="SAM" id="MobiDB-lite"/>
    </source>
</evidence>
<name>A0ABQ5ZMH0_9HYPH</name>
<dbReference type="EMBL" id="BSOP01000034">
    <property type="protein sequence ID" value="GLR52865.1"/>
    <property type="molecule type" value="Genomic_DNA"/>
</dbReference>
<organism evidence="2 3">
    <name type="scientific">Shinella yambaruensis</name>
    <dbReference type="NCBI Taxonomy" id="415996"/>
    <lineage>
        <taxon>Bacteria</taxon>
        <taxon>Pseudomonadati</taxon>
        <taxon>Pseudomonadota</taxon>
        <taxon>Alphaproteobacteria</taxon>
        <taxon>Hyphomicrobiales</taxon>
        <taxon>Rhizobiaceae</taxon>
        <taxon>Shinella</taxon>
    </lineage>
</organism>
<evidence type="ECO:0000313" key="3">
    <source>
        <dbReference type="Proteomes" id="UP001156702"/>
    </source>
</evidence>
<feature type="compositionally biased region" description="Low complexity" evidence="1">
    <location>
        <begin position="78"/>
        <end position="97"/>
    </location>
</feature>
<comment type="caution">
    <text evidence="2">The sequence shown here is derived from an EMBL/GenBank/DDBJ whole genome shotgun (WGS) entry which is preliminary data.</text>
</comment>
<proteinExistence type="predicted"/>
<evidence type="ECO:0000313" key="2">
    <source>
        <dbReference type="EMBL" id="GLR52865.1"/>
    </source>
</evidence>
<protein>
    <submittedName>
        <fullName evidence="2">Uncharacterized protein</fullName>
    </submittedName>
</protein>
<gene>
    <name evidence="2" type="ORF">GCM10007923_40800</name>
</gene>